<evidence type="ECO:0000313" key="5">
    <source>
        <dbReference type="EMBL" id="THH21400.1"/>
    </source>
</evidence>
<dbReference type="GO" id="GO:0052689">
    <property type="term" value="F:carboxylic ester hydrolase activity"/>
    <property type="evidence" value="ECO:0007669"/>
    <property type="project" value="TreeGrafter"/>
</dbReference>
<sequence length="562" mass="60494">MLSAAVLTKALLVAGTLSCVIATDNSAVDSAGAPTVQLDQGTFVGNLNGSFKNFLGIPFALSPTGDRRFRLPQANHPYTGTHNATIFGESCPQQSSEVIIPNQAVAQAVESFLSNRSSVSNPQSEDCLSVNIWAPANATAGLKLPVLVWVYGGGFEDGQTASFDGGVVVQRAIDLGTPVIYVSMNYRLSLFGFLGGKEVKEAGVGNLGLQDQRLALRWVQKYITAFGGDPKKVTMQVLNWGESAGAISVALQMVTNNGDDEGLFRGAIMQSGSPIPSGDIIDNQPFYDAVVNETGCTNATDTLECLRGVSFESLQSAANQSPGTMSPMSLNLAWLPRVDGVFLKDDPQILVQNGNVANVPFITGDCDDEGTLFTLSLTNITTDQEARDYLSSNYMPNATDQQIDRLLELYPSDPAAGSPFDTGDANAVTPQFKRLAAVQGDLVFQAPRRFFLDQRSLKQNTWSFLFKRGKSTPILGSFHGSDLTGIYGSVVGSELKDFIIHFAVSLDPNGVSSLHWPKYTNESPELMTFLDGSVPLNITADTYRAEAFDFLTELSLEFPLRR</sequence>
<accession>A0A4S4ME77</accession>
<gene>
    <name evidence="5" type="ORF">EW146_g169</name>
</gene>
<feature type="chain" id="PRO_5020957451" description="Carboxylesterase type B domain-containing protein" evidence="3">
    <location>
        <begin position="23"/>
        <end position="562"/>
    </location>
</feature>
<dbReference type="EMBL" id="SGPL01000003">
    <property type="protein sequence ID" value="THH21400.1"/>
    <property type="molecule type" value="Genomic_DNA"/>
</dbReference>
<comment type="similarity">
    <text evidence="1">Belongs to the type-B carboxylesterase/lipase family.</text>
</comment>
<keyword evidence="2" id="KW-0378">Hydrolase</keyword>
<evidence type="ECO:0000259" key="4">
    <source>
        <dbReference type="Pfam" id="PF00135"/>
    </source>
</evidence>
<dbReference type="Proteomes" id="UP000310158">
    <property type="component" value="Unassembled WGS sequence"/>
</dbReference>
<dbReference type="AlphaFoldDB" id="A0A4S4ME77"/>
<dbReference type="InterPro" id="IPR029058">
    <property type="entry name" value="AB_hydrolase_fold"/>
</dbReference>
<feature type="domain" description="Carboxylesterase type B" evidence="4">
    <location>
        <begin position="34"/>
        <end position="533"/>
    </location>
</feature>
<dbReference type="OrthoDB" id="408631at2759"/>
<dbReference type="SUPFAM" id="SSF53474">
    <property type="entry name" value="alpha/beta-Hydrolases"/>
    <property type="match status" value="1"/>
</dbReference>
<evidence type="ECO:0000256" key="3">
    <source>
        <dbReference type="SAM" id="SignalP"/>
    </source>
</evidence>
<dbReference type="Gene3D" id="3.40.50.1820">
    <property type="entry name" value="alpha/beta hydrolase"/>
    <property type="match status" value="1"/>
</dbReference>
<name>A0A4S4ME77_9AGAM</name>
<keyword evidence="6" id="KW-1185">Reference proteome</keyword>
<protein>
    <recommendedName>
        <fullName evidence="4">Carboxylesterase type B domain-containing protein</fullName>
    </recommendedName>
</protein>
<dbReference type="PANTHER" id="PTHR43918">
    <property type="entry name" value="ACETYLCHOLINESTERASE"/>
    <property type="match status" value="1"/>
</dbReference>
<dbReference type="InterPro" id="IPR050654">
    <property type="entry name" value="AChE-related_enzymes"/>
</dbReference>
<dbReference type="InterPro" id="IPR002018">
    <property type="entry name" value="CarbesteraseB"/>
</dbReference>
<keyword evidence="3" id="KW-0732">Signal</keyword>
<dbReference type="Pfam" id="PF00135">
    <property type="entry name" value="COesterase"/>
    <property type="match status" value="1"/>
</dbReference>
<proteinExistence type="inferred from homology"/>
<organism evidence="5 6">
    <name type="scientific">Bondarzewia mesenterica</name>
    <dbReference type="NCBI Taxonomy" id="1095465"/>
    <lineage>
        <taxon>Eukaryota</taxon>
        <taxon>Fungi</taxon>
        <taxon>Dikarya</taxon>
        <taxon>Basidiomycota</taxon>
        <taxon>Agaricomycotina</taxon>
        <taxon>Agaricomycetes</taxon>
        <taxon>Russulales</taxon>
        <taxon>Bondarzewiaceae</taxon>
        <taxon>Bondarzewia</taxon>
    </lineage>
</organism>
<dbReference type="PANTHER" id="PTHR43918:SF4">
    <property type="entry name" value="CARBOXYLIC ESTER HYDROLASE"/>
    <property type="match status" value="1"/>
</dbReference>
<feature type="signal peptide" evidence="3">
    <location>
        <begin position="1"/>
        <end position="22"/>
    </location>
</feature>
<evidence type="ECO:0000256" key="2">
    <source>
        <dbReference type="ARBA" id="ARBA00022801"/>
    </source>
</evidence>
<evidence type="ECO:0000313" key="6">
    <source>
        <dbReference type="Proteomes" id="UP000310158"/>
    </source>
</evidence>
<comment type="caution">
    <text evidence="5">The sequence shown here is derived from an EMBL/GenBank/DDBJ whole genome shotgun (WGS) entry which is preliminary data.</text>
</comment>
<evidence type="ECO:0000256" key="1">
    <source>
        <dbReference type="ARBA" id="ARBA00005964"/>
    </source>
</evidence>
<reference evidence="5 6" key="1">
    <citation type="submission" date="2019-02" db="EMBL/GenBank/DDBJ databases">
        <title>Genome sequencing of the rare red list fungi Bondarzewia mesenterica.</title>
        <authorList>
            <person name="Buettner E."/>
            <person name="Kellner H."/>
        </authorList>
    </citation>
    <scope>NUCLEOTIDE SEQUENCE [LARGE SCALE GENOMIC DNA]</scope>
    <source>
        <strain evidence="5 6">DSM 108281</strain>
    </source>
</reference>